<keyword evidence="8" id="KW-0812">Transmembrane</keyword>
<dbReference type="Gene3D" id="2.40.30.10">
    <property type="entry name" value="Translation factors"/>
    <property type="match status" value="1"/>
</dbReference>
<dbReference type="PROSITE" id="PS51384">
    <property type="entry name" value="FAD_FR"/>
    <property type="match status" value="1"/>
</dbReference>
<evidence type="ECO:0000313" key="10">
    <source>
        <dbReference type="EMBL" id="CAH1966978.1"/>
    </source>
</evidence>
<feature type="binding site" evidence="6">
    <location>
        <position position="121"/>
    </location>
    <ligand>
        <name>FAD</name>
        <dbReference type="ChEBI" id="CHEBI:57692"/>
    </ligand>
</feature>
<dbReference type="Proteomes" id="UP001152888">
    <property type="component" value="Unassembled WGS sequence"/>
</dbReference>
<dbReference type="SUPFAM" id="SSF52343">
    <property type="entry name" value="Ferredoxin reductase-like, C-terminal NADP-linked domain"/>
    <property type="match status" value="1"/>
</dbReference>
<dbReference type="AlphaFoldDB" id="A0A9P0K9M1"/>
<feature type="transmembrane region" description="Helical" evidence="8">
    <location>
        <begin position="12"/>
        <end position="31"/>
    </location>
</feature>
<feature type="binding site" evidence="6">
    <location>
        <position position="212"/>
    </location>
    <ligand>
        <name>FAD</name>
        <dbReference type="ChEBI" id="CHEBI:57692"/>
    </ligand>
</feature>
<dbReference type="GO" id="GO:0005739">
    <property type="term" value="C:mitochondrion"/>
    <property type="evidence" value="ECO:0007669"/>
    <property type="project" value="TreeGrafter"/>
</dbReference>
<dbReference type="Pfam" id="PF00175">
    <property type="entry name" value="NAD_binding_1"/>
    <property type="match status" value="1"/>
</dbReference>
<dbReference type="EC" id="1.6.2.2" evidence="7"/>
<evidence type="ECO:0000256" key="5">
    <source>
        <dbReference type="ARBA" id="ARBA00023027"/>
    </source>
</evidence>
<evidence type="ECO:0000256" key="1">
    <source>
        <dbReference type="ARBA" id="ARBA00001974"/>
    </source>
</evidence>
<comment type="catalytic activity">
    <reaction evidence="7">
        <text>2 Fe(III)-[cytochrome b5] + NADH = 2 Fe(II)-[cytochrome b5] + NAD(+) + H(+)</text>
        <dbReference type="Rhea" id="RHEA:46680"/>
        <dbReference type="Rhea" id="RHEA-COMP:10438"/>
        <dbReference type="Rhea" id="RHEA-COMP:10439"/>
        <dbReference type="ChEBI" id="CHEBI:15378"/>
        <dbReference type="ChEBI" id="CHEBI:29033"/>
        <dbReference type="ChEBI" id="CHEBI:29034"/>
        <dbReference type="ChEBI" id="CHEBI:57540"/>
        <dbReference type="ChEBI" id="CHEBI:57945"/>
        <dbReference type="EC" id="1.6.2.2"/>
    </reaction>
</comment>
<dbReference type="InterPro" id="IPR001433">
    <property type="entry name" value="OxRdtase_FAD/NAD-bd"/>
</dbReference>
<dbReference type="SUPFAM" id="SSF63380">
    <property type="entry name" value="Riboflavin synthase domain-like"/>
    <property type="match status" value="1"/>
</dbReference>
<dbReference type="InterPro" id="IPR017938">
    <property type="entry name" value="Riboflavin_synthase-like_b-brl"/>
</dbReference>
<feature type="binding site" evidence="6">
    <location>
        <position position="102"/>
    </location>
    <ligand>
        <name>FAD</name>
        <dbReference type="ChEBI" id="CHEBI:57692"/>
    </ligand>
</feature>
<dbReference type="PRINTS" id="PR00406">
    <property type="entry name" value="CYTB5RDTASE"/>
</dbReference>
<name>A0A9P0K9M1_ACAOB</name>
<evidence type="ECO:0000256" key="6">
    <source>
        <dbReference type="PIRSR" id="PIRSR601834-1"/>
    </source>
</evidence>
<evidence type="ECO:0000256" key="4">
    <source>
        <dbReference type="ARBA" id="ARBA00023002"/>
    </source>
</evidence>
<evidence type="ECO:0000256" key="3">
    <source>
        <dbReference type="ARBA" id="ARBA00022827"/>
    </source>
</evidence>
<keyword evidence="8" id="KW-1133">Transmembrane helix</keyword>
<feature type="binding site" evidence="6">
    <location>
        <position position="104"/>
    </location>
    <ligand>
        <name>FAD</name>
        <dbReference type="ChEBI" id="CHEBI:57692"/>
    </ligand>
</feature>
<evidence type="ECO:0000313" key="11">
    <source>
        <dbReference type="Proteomes" id="UP001152888"/>
    </source>
</evidence>
<dbReference type="FunFam" id="3.40.50.80:FF:000005">
    <property type="entry name" value="NADH-cytochrome b5 reductase"/>
    <property type="match status" value="1"/>
</dbReference>
<feature type="binding site" evidence="6">
    <location>
        <position position="153"/>
    </location>
    <ligand>
        <name>FAD</name>
        <dbReference type="ChEBI" id="CHEBI:57692"/>
    </ligand>
</feature>
<comment type="caution">
    <text evidence="10">The sequence shown here is derived from an EMBL/GenBank/DDBJ whole genome shotgun (WGS) entry which is preliminary data.</text>
</comment>
<keyword evidence="11" id="KW-1185">Reference proteome</keyword>
<protein>
    <recommendedName>
        <fullName evidence="7">NADH-cytochrome b5 reductase</fullName>
        <ecNumber evidence="7">1.6.2.2</ecNumber>
    </recommendedName>
</protein>
<keyword evidence="8" id="KW-0472">Membrane</keyword>
<proteinExistence type="inferred from homology"/>
<dbReference type="InterPro" id="IPR001709">
    <property type="entry name" value="Flavoprot_Pyr_Nucl_cyt_Rdtase"/>
</dbReference>
<evidence type="ECO:0000259" key="9">
    <source>
        <dbReference type="PROSITE" id="PS51384"/>
    </source>
</evidence>
<feature type="domain" description="FAD-binding FR-type" evidence="9">
    <location>
        <begin position="50"/>
        <end position="179"/>
    </location>
</feature>
<dbReference type="PRINTS" id="PR00371">
    <property type="entry name" value="FPNCR"/>
</dbReference>
<dbReference type="PANTHER" id="PTHR19370:SF185">
    <property type="entry name" value="NADH-CYTOCHROME B5 REDUCTASE"/>
    <property type="match status" value="1"/>
</dbReference>
<feature type="binding site" evidence="6">
    <location>
        <position position="154"/>
    </location>
    <ligand>
        <name>FAD</name>
        <dbReference type="ChEBI" id="CHEBI:57692"/>
    </ligand>
</feature>
<dbReference type="InterPro" id="IPR017927">
    <property type="entry name" value="FAD-bd_FR_type"/>
</dbReference>
<dbReference type="Gene3D" id="3.40.50.80">
    <property type="entry name" value="Nucleotide-binding domain of ferredoxin-NADP reductase (FNR) module"/>
    <property type="match status" value="1"/>
</dbReference>
<dbReference type="GO" id="GO:0090524">
    <property type="term" value="F:cytochrome-b5 reductase activity, acting on NADH"/>
    <property type="evidence" value="ECO:0007669"/>
    <property type="project" value="UniProtKB-EC"/>
</dbReference>
<dbReference type="GO" id="GO:0071949">
    <property type="term" value="F:FAD binding"/>
    <property type="evidence" value="ECO:0007669"/>
    <property type="project" value="TreeGrafter"/>
</dbReference>
<keyword evidence="3 6" id="KW-0274">FAD</keyword>
<feature type="binding site" evidence="6">
    <location>
        <position position="119"/>
    </location>
    <ligand>
        <name>FAD</name>
        <dbReference type="ChEBI" id="CHEBI:57692"/>
    </ligand>
</feature>
<dbReference type="InterPro" id="IPR008333">
    <property type="entry name" value="Cbr1-like_FAD-bd_dom"/>
</dbReference>
<comment type="cofactor">
    <cofactor evidence="1 6 7">
        <name>FAD</name>
        <dbReference type="ChEBI" id="CHEBI:57692"/>
    </cofactor>
</comment>
<evidence type="ECO:0000256" key="2">
    <source>
        <dbReference type="ARBA" id="ARBA00022630"/>
    </source>
</evidence>
<evidence type="ECO:0000256" key="8">
    <source>
        <dbReference type="SAM" id="Phobius"/>
    </source>
</evidence>
<sequence>MVIATVTNHVLQISIAVGIVVTTVVIYKLYFANTSSKKGKSKKILLKDPQEKYDLPLAEIEHFNHDTRRYRFALPEKDMVLGLPIGQHVQLIAKIDDDLVIRSYTPVSSDDDHGFVDFVIKAESPAEVTKGNMTPSSKVYFKNVHPKFPDGGKMTQYLESLKLGDTLTFRGPSGRIQYTGPGTFAVKKLRKDPPIIYKASKVNLIAGGVGITPILQLIRHAVKDSNDKTKMALLFANQTERDILLRDELEDVAKKFPGRFKFWYTLDKAEEGWQYSQGFINEDMIKEHLYPATSDTLTLMCGPPPMIKFACMPNLEKLGHDPDRCIAY</sequence>
<keyword evidence="5 7" id="KW-0520">NAD</keyword>
<dbReference type="PANTHER" id="PTHR19370">
    <property type="entry name" value="NADH-CYTOCHROME B5 REDUCTASE"/>
    <property type="match status" value="1"/>
</dbReference>
<dbReference type="EMBL" id="CAKOFQ010006740">
    <property type="protein sequence ID" value="CAH1966978.1"/>
    <property type="molecule type" value="Genomic_DNA"/>
</dbReference>
<keyword evidence="4 7" id="KW-0560">Oxidoreductase</keyword>
<dbReference type="InterPro" id="IPR039261">
    <property type="entry name" value="FNR_nucleotide-bd"/>
</dbReference>
<dbReference type="OrthoDB" id="432685at2759"/>
<reference evidence="10" key="1">
    <citation type="submission" date="2022-03" db="EMBL/GenBank/DDBJ databases">
        <authorList>
            <person name="Sayadi A."/>
        </authorList>
    </citation>
    <scope>NUCLEOTIDE SEQUENCE</scope>
</reference>
<keyword evidence="2 6" id="KW-0285">Flavoprotein</keyword>
<accession>A0A9P0K9M1</accession>
<gene>
    <name evidence="10" type="ORF">ACAOBT_LOCUS7158</name>
</gene>
<dbReference type="InterPro" id="IPR001834">
    <property type="entry name" value="CBR-like"/>
</dbReference>
<organism evidence="10 11">
    <name type="scientific">Acanthoscelides obtectus</name>
    <name type="common">Bean weevil</name>
    <name type="synonym">Bruchus obtectus</name>
    <dbReference type="NCBI Taxonomy" id="200917"/>
    <lineage>
        <taxon>Eukaryota</taxon>
        <taxon>Metazoa</taxon>
        <taxon>Ecdysozoa</taxon>
        <taxon>Arthropoda</taxon>
        <taxon>Hexapoda</taxon>
        <taxon>Insecta</taxon>
        <taxon>Pterygota</taxon>
        <taxon>Neoptera</taxon>
        <taxon>Endopterygota</taxon>
        <taxon>Coleoptera</taxon>
        <taxon>Polyphaga</taxon>
        <taxon>Cucujiformia</taxon>
        <taxon>Chrysomeloidea</taxon>
        <taxon>Chrysomelidae</taxon>
        <taxon>Bruchinae</taxon>
        <taxon>Bruchini</taxon>
        <taxon>Acanthoscelides</taxon>
    </lineage>
</organism>
<dbReference type="Pfam" id="PF00970">
    <property type="entry name" value="FAD_binding_6"/>
    <property type="match status" value="1"/>
</dbReference>
<dbReference type="CDD" id="cd06183">
    <property type="entry name" value="cyt_b5_reduct_like"/>
    <property type="match status" value="1"/>
</dbReference>
<comment type="similarity">
    <text evidence="7">Belongs to the flavoprotein pyridine nucleotide cytochrome reductase family.</text>
</comment>
<evidence type="ECO:0000256" key="7">
    <source>
        <dbReference type="RuleBase" id="RU361226"/>
    </source>
</evidence>